<name>A0A151R634_CAJCA</name>
<keyword evidence="1" id="KW-1133">Transmembrane helix</keyword>
<sequence>MEDPPSLIASVALIFILKILCLISFPLSESISSLTRSPNSAELTTPFFPSFTANPTFISSTKITLFSLCSAYNGHATMGTPSHTASNTEFHPQ</sequence>
<gene>
    <name evidence="2" type="ORF">KK1_040767</name>
</gene>
<protein>
    <submittedName>
        <fullName evidence="2">Uncharacterized protein</fullName>
    </submittedName>
</protein>
<proteinExistence type="predicted"/>
<evidence type="ECO:0000256" key="1">
    <source>
        <dbReference type="SAM" id="Phobius"/>
    </source>
</evidence>
<accession>A0A151R634</accession>
<evidence type="ECO:0000313" key="2">
    <source>
        <dbReference type="EMBL" id="KYP37997.1"/>
    </source>
</evidence>
<keyword evidence="1" id="KW-0812">Transmembrane</keyword>
<dbReference type="AlphaFoldDB" id="A0A151R634"/>
<dbReference type="OMA" id="YNGHATM"/>
<dbReference type="Proteomes" id="UP000075243">
    <property type="component" value="Unassembled WGS sequence"/>
</dbReference>
<organism evidence="2 3">
    <name type="scientific">Cajanus cajan</name>
    <name type="common">Pigeon pea</name>
    <name type="synonym">Cajanus indicus</name>
    <dbReference type="NCBI Taxonomy" id="3821"/>
    <lineage>
        <taxon>Eukaryota</taxon>
        <taxon>Viridiplantae</taxon>
        <taxon>Streptophyta</taxon>
        <taxon>Embryophyta</taxon>
        <taxon>Tracheophyta</taxon>
        <taxon>Spermatophyta</taxon>
        <taxon>Magnoliopsida</taxon>
        <taxon>eudicotyledons</taxon>
        <taxon>Gunneridae</taxon>
        <taxon>Pentapetalae</taxon>
        <taxon>rosids</taxon>
        <taxon>fabids</taxon>
        <taxon>Fabales</taxon>
        <taxon>Fabaceae</taxon>
        <taxon>Papilionoideae</taxon>
        <taxon>50 kb inversion clade</taxon>
        <taxon>NPAAA clade</taxon>
        <taxon>indigoferoid/millettioid clade</taxon>
        <taxon>Phaseoleae</taxon>
        <taxon>Cajanus</taxon>
    </lineage>
</organism>
<keyword evidence="1" id="KW-0472">Membrane</keyword>
<keyword evidence="3" id="KW-1185">Reference proteome</keyword>
<dbReference type="Gramene" id="C.cajan_37690.t">
    <property type="protein sequence ID" value="C.cajan_37690.t.cds1"/>
    <property type="gene ID" value="C.cajan_37690"/>
</dbReference>
<feature type="transmembrane region" description="Helical" evidence="1">
    <location>
        <begin position="6"/>
        <end position="27"/>
    </location>
</feature>
<evidence type="ECO:0000313" key="3">
    <source>
        <dbReference type="Proteomes" id="UP000075243"/>
    </source>
</evidence>
<reference evidence="2" key="1">
    <citation type="journal article" date="2012" name="Nat. Biotechnol.">
        <title>Draft genome sequence of pigeonpea (Cajanus cajan), an orphan legume crop of resource-poor farmers.</title>
        <authorList>
            <person name="Varshney R.K."/>
            <person name="Chen W."/>
            <person name="Li Y."/>
            <person name="Bharti A.K."/>
            <person name="Saxena R.K."/>
            <person name="Schlueter J.A."/>
            <person name="Donoghue M.T."/>
            <person name="Azam S."/>
            <person name="Fan G."/>
            <person name="Whaley A.M."/>
            <person name="Farmer A.D."/>
            <person name="Sheridan J."/>
            <person name="Iwata A."/>
            <person name="Tuteja R."/>
            <person name="Penmetsa R.V."/>
            <person name="Wu W."/>
            <person name="Upadhyaya H.D."/>
            <person name="Yang S.P."/>
            <person name="Shah T."/>
            <person name="Saxena K.B."/>
            <person name="Michael T."/>
            <person name="McCombie W.R."/>
            <person name="Yang B."/>
            <person name="Zhang G."/>
            <person name="Yang H."/>
            <person name="Wang J."/>
            <person name="Spillane C."/>
            <person name="Cook D.R."/>
            <person name="May G.D."/>
            <person name="Xu X."/>
            <person name="Jackson S.A."/>
        </authorList>
    </citation>
    <scope>NUCLEOTIDE SEQUENCE [LARGE SCALE GENOMIC DNA]</scope>
</reference>
<dbReference type="EMBL" id="KQ484046">
    <property type="protein sequence ID" value="KYP37997.1"/>
    <property type="molecule type" value="Genomic_DNA"/>
</dbReference>